<dbReference type="SUPFAM" id="SSF56954">
    <property type="entry name" value="Outer membrane efflux proteins (OEP)"/>
    <property type="match status" value="1"/>
</dbReference>
<evidence type="ECO:0000313" key="10">
    <source>
        <dbReference type="EMBL" id="KRP42852.1"/>
    </source>
</evidence>
<dbReference type="PANTHER" id="PTHR30203:SF24">
    <property type="entry name" value="BLR4935 PROTEIN"/>
    <property type="match status" value="1"/>
</dbReference>
<dbReference type="EMBL" id="JYLH01000014">
    <property type="protein sequence ID" value="KRP42852.1"/>
    <property type="molecule type" value="Genomic_DNA"/>
</dbReference>
<keyword evidence="3" id="KW-1134">Transmembrane beta strand</keyword>
<feature type="signal peptide" evidence="9">
    <location>
        <begin position="1"/>
        <end position="23"/>
    </location>
</feature>
<name>A0A0R2Y9I1_9PSED</name>
<comment type="caution">
    <text evidence="10">The sequence shown here is derived from an EMBL/GenBank/DDBJ whole genome shotgun (WGS) entry which is preliminary data.</text>
</comment>
<evidence type="ECO:0000256" key="2">
    <source>
        <dbReference type="ARBA" id="ARBA00007613"/>
    </source>
</evidence>
<evidence type="ECO:0000256" key="8">
    <source>
        <dbReference type="ARBA" id="ARBA00023288"/>
    </source>
</evidence>
<reference evidence="10 11" key="1">
    <citation type="submission" date="2015-02" db="EMBL/GenBank/DDBJ databases">
        <title>Pseudomonas helleri sp. nov. and Pseudomonas weihenstephanensis sp. nov., isolated from raw cows milk.</title>
        <authorList>
            <person name="von Neubeck M."/>
            <person name="Huptas C."/>
            <person name="Wenning M."/>
            <person name="Scherer S."/>
        </authorList>
    </citation>
    <scope>NUCLEOTIDE SEQUENCE [LARGE SCALE GENOMIC DNA]</scope>
    <source>
        <strain evidence="10 11">DSM 17149</strain>
    </source>
</reference>
<dbReference type="Pfam" id="PF02321">
    <property type="entry name" value="OEP"/>
    <property type="match status" value="2"/>
</dbReference>
<feature type="chain" id="PRO_5006428683" evidence="9">
    <location>
        <begin position="24"/>
        <end position="406"/>
    </location>
</feature>
<evidence type="ECO:0000256" key="4">
    <source>
        <dbReference type="ARBA" id="ARBA00022692"/>
    </source>
</evidence>
<dbReference type="InterPro" id="IPR003423">
    <property type="entry name" value="OMP_efflux"/>
</dbReference>
<dbReference type="Proteomes" id="UP000051446">
    <property type="component" value="Unassembled WGS sequence"/>
</dbReference>
<keyword evidence="8" id="KW-0449">Lipoprotein</keyword>
<sequence length="406" mass="44187">MAISVRTLLGAAALWLGANAVQAQTLTLDAALQTAFANNPDLAAAQWEIDIAQGGRQQAGLIPNPVASWDAEDTRRNSRTTSIKLSQTVELGGKRGARIEVATRAQDAAALTLERRRNVLRAEVIDSYYAALRAQERLDLAQRSMALAERGLMVASGRVSAGKSSPVEATRAQVQVSEIRLELNRAQIGLNDAYRRLATSIGSAATDFEAVATQNTSAPALPAAAQLLARLEQTAELRLAELNIVQNEASVGLEKAQRIPDLDVSIGSQYDASVRERVNLVGVSMPIPLFNRNQGNILAASRRTDQARDQRNATELRLRTETRQALDLWQTANTEVRAFNQQILPAAQSAVDSATRGFEMGKFNFLDVLDAQRTLIAARTQYLNATAQATDAWVRIERIYGDLARF</sequence>
<proteinExistence type="inferred from homology"/>
<evidence type="ECO:0000313" key="11">
    <source>
        <dbReference type="Proteomes" id="UP000051446"/>
    </source>
</evidence>
<evidence type="ECO:0000256" key="1">
    <source>
        <dbReference type="ARBA" id="ARBA00004442"/>
    </source>
</evidence>
<evidence type="ECO:0000256" key="3">
    <source>
        <dbReference type="ARBA" id="ARBA00022452"/>
    </source>
</evidence>
<dbReference type="RefSeq" id="WP_057013770.1">
    <property type="nucleotide sequence ID" value="NZ_JYLH01000014.1"/>
</dbReference>
<keyword evidence="4" id="KW-0812">Transmembrane</keyword>
<dbReference type="PANTHER" id="PTHR30203">
    <property type="entry name" value="OUTER MEMBRANE CATION EFFLUX PROTEIN"/>
    <property type="match status" value="1"/>
</dbReference>
<evidence type="ECO:0000256" key="6">
    <source>
        <dbReference type="ARBA" id="ARBA00023139"/>
    </source>
</evidence>
<evidence type="ECO:0000256" key="9">
    <source>
        <dbReference type="SAM" id="SignalP"/>
    </source>
</evidence>
<dbReference type="GO" id="GO:0016020">
    <property type="term" value="C:membrane"/>
    <property type="evidence" value="ECO:0007669"/>
    <property type="project" value="UniProtKB-SubCell"/>
</dbReference>
<keyword evidence="6" id="KW-0564">Palmitate</keyword>
<evidence type="ECO:0000256" key="7">
    <source>
        <dbReference type="ARBA" id="ARBA00023237"/>
    </source>
</evidence>
<dbReference type="GO" id="GO:0015562">
    <property type="term" value="F:efflux transmembrane transporter activity"/>
    <property type="evidence" value="ECO:0007669"/>
    <property type="project" value="InterPro"/>
</dbReference>
<gene>
    <name evidence="10" type="ORF">TU73_20630</name>
</gene>
<keyword evidence="7" id="KW-0998">Cell outer membrane</keyword>
<dbReference type="InterPro" id="IPR010131">
    <property type="entry name" value="MdtP/NodT-like"/>
</dbReference>
<accession>A0A0R2Y9I1</accession>
<keyword evidence="9" id="KW-0732">Signal</keyword>
<dbReference type="Gene3D" id="1.20.1600.10">
    <property type="entry name" value="Outer membrane efflux proteins (OEP)"/>
    <property type="match status" value="1"/>
</dbReference>
<organism evidence="10 11">
    <name type="scientific">Pseudomonas libanensis</name>
    <dbReference type="NCBI Taxonomy" id="75588"/>
    <lineage>
        <taxon>Bacteria</taxon>
        <taxon>Pseudomonadati</taxon>
        <taxon>Pseudomonadota</taxon>
        <taxon>Gammaproteobacteria</taxon>
        <taxon>Pseudomonadales</taxon>
        <taxon>Pseudomonadaceae</taxon>
        <taxon>Pseudomonas</taxon>
    </lineage>
</organism>
<comment type="similarity">
    <text evidence="2">Belongs to the outer membrane factor (OMF) (TC 1.B.17) family.</text>
</comment>
<keyword evidence="5" id="KW-0472">Membrane</keyword>
<evidence type="ECO:0000256" key="5">
    <source>
        <dbReference type="ARBA" id="ARBA00023136"/>
    </source>
</evidence>
<dbReference type="PATRIC" id="fig|75588.4.peg.879"/>
<dbReference type="AlphaFoldDB" id="A0A0R2Y9I1"/>
<protein>
    <submittedName>
        <fullName evidence="10">Type I secretion protein TolC</fullName>
    </submittedName>
</protein>
<comment type="subcellular location">
    <subcellularLocation>
        <location evidence="1">Cell outer membrane</location>
    </subcellularLocation>
</comment>